<dbReference type="KEGG" id="tet:TTHERM_00492960"/>
<keyword evidence="3" id="KW-1185">Reference proteome</keyword>
<gene>
    <name evidence="2" type="ORF">TTHERM_00492960</name>
</gene>
<feature type="compositionally biased region" description="Low complexity" evidence="1">
    <location>
        <begin position="82"/>
        <end position="112"/>
    </location>
</feature>
<evidence type="ECO:0000256" key="1">
    <source>
        <dbReference type="SAM" id="MobiDB-lite"/>
    </source>
</evidence>
<protein>
    <submittedName>
        <fullName evidence="2">Uncharacterized protein</fullName>
    </submittedName>
</protein>
<name>I7MHG1_TETTS</name>
<sequence length="386" mass="44877">MSSRSNSDSEEEDAQDLLNRIKKNLNNDNSDEDNSENEDEDSSKDKNSQKSQEEQIDNIDVNNNDNNNQQKEESNLNKEKQNQQQLDQQKLELKQQASNSQNQNASSQQNQQVDHEDDDEVESGLNIKNILAQNGIEIDNQADQQIEEQKQQSAEDNQNNLETNQLQNNQNIQEINLSSPKKNQINQETPQNDQISQQNQFQESSNQTKQNILTVVRADAEKKEEETDHMIQELQSIKIKKPLLEDPEIINFKIDSSHLEQTMEQVKKKYDENVAKYMLKQKSIFDRIKEISKRSSNIYDSVNSSNKIFIKKKLSDKEKYVKDIQKLQNESSKTKTFLIMMIQRLESIELEIDKFTVAKLKQLSNEDNQNQSQDLNNNPQQNSQTN</sequence>
<dbReference type="InParanoid" id="I7MHG1"/>
<feature type="region of interest" description="Disordered" evidence="1">
    <location>
        <begin position="183"/>
        <end position="210"/>
    </location>
</feature>
<evidence type="ECO:0000313" key="2">
    <source>
        <dbReference type="EMBL" id="EAS02943.2"/>
    </source>
</evidence>
<feature type="compositionally biased region" description="Acidic residues" evidence="1">
    <location>
        <begin position="29"/>
        <end position="42"/>
    </location>
</feature>
<feature type="compositionally biased region" description="Low complexity" evidence="1">
    <location>
        <begin position="191"/>
        <end position="207"/>
    </location>
</feature>
<feature type="compositionally biased region" description="Low complexity" evidence="1">
    <location>
        <begin position="58"/>
        <end position="69"/>
    </location>
</feature>
<feature type="compositionally biased region" description="Basic and acidic residues" evidence="1">
    <location>
        <begin position="70"/>
        <end position="81"/>
    </location>
</feature>
<proteinExistence type="predicted"/>
<dbReference type="GeneID" id="7827996"/>
<reference evidence="3" key="1">
    <citation type="journal article" date="2006" name="PLoS Biol.">
        <title>Macronuclear genome sequence of the ciliate Tetrahymena thermophila, a model eukaryote.</title>
        <authorList>
            <person name="Eisen J.A."/>
            <person name="Coyne R.S."/>
            <person name="Wu M."/>
            <person name="Wu D."/>
            <person name="Thiagarajan M."/>
            <person name="Wortman J.R."/>
            <person name="Badger J.H."/>
            <person name="Ren Q."/>
            <person name="Amedeo P."/>
            <person name="Jones K.M."/>
            <person name="Tallon L.J."/>
            <person name="Delcher A.L."/>
            <person name="Salzberg S.L."/>
            <person name="Silva J.C."/>
            <person name="Haas B.J."/>
            <person name="Majoros W.H."/>
            <person name="Farzad M."/>
            <person name="Carlton J.M."/>
            <person name="Smith R.K. Jr."/>
            <person name="Garg J."/>
            <person name="Pearlman R.E."/>
            <person name="Karrer K.M."/>
            <person name="Sun L."/>
            <person name="Manning G."/>
            <person name="Elde N.C."/>
            <person name="Turkewitz A.P."/>
            <person name="Asai D.J."/>
            <person name="Wilkes D.E."/>
            <person name="Wang Y."/>
            <person name="Cai H."/>
            <person name="Collins K."/>
            <person name="Stewart B.A."/>
            <person name="Lee S.R."/>
            <person name="Wilamowska K."/>
            <person name="Weinberg Z."/>
            <person name="Ruzzo W.L."/>
            <person name="Wloga D."/>
            <person name="Gaertig J."/>
            <person name="Frankel J."/>
            <person name="Tsao C.-C."/>
            <person name="Gorovsky M.A."/>
            <person name="Keeling P.J."/>
            <person name="Waller R.F."/>
            <person name="Patron N.J."/>
            <person name="Cherry J.M."/>
            <person name="Stover N.A."/>
            <person name="Krieger C.J."/>
            <person name="del Toro C."/>
            <person name="Ryder H.F."/>
            <person name="Williamson S.C."/>
            <person name="Barbeau R.A."/>
            <person name="Hamilton E.P."/>
            <person name="Orias E."/>
        </authorList>
    </citation>
    <scope>NUCLEOTIDE SEQUENCE [LARGE SCALE GENOMIC DNA]</scope>
    <source>
        <strain evidence="3">SB210</strain>
    </source>
</reference>
<dbReference type="AlphaFoldDB" id="I7MHG1"/>
<feature type="region of interest" description="Disordered" evidence="1">
    <location>
        <begin position="1"/>
        <end position="123"/>
    </location>
</feature>
<evidence type="ECO:0000313" key="3">
    <source>
        <dbReference type="Proteomes" id="UP000009168"/>
    </source>
</evidence>
<feature type="region of interest" description="Disordered" evidence="1">
    <location>
        <begin position="366"/>
        <end position="386"/>
    </location>
</feature>
<organism evidence="2 3">
    <name type="scientific">Tetrahymena thermophila (strain SB210)</name>
    <dbReference type="NCBI Taxonomy" id="312017"/>
    <lineage>
        <taxon>Eukaryota</taxon>
        <taxon>Sar</taxon>
        <taxon>Alveolata</taxon>
        <taxon>Ciliophora</taxon>
        <taxon>Intramacronucleata</taxon>
        <taxon>Oligohymenophorea</taxon>
        <taxon>Hymenostomatida</taxon>
        <taxon>Tetrahymenina</taxon>
        <taxon>Tetrahymenidae</taxon>
        <taxon>Tetrahymena</taxon>
    </lineage>
</organism>
<accession>I7MHG1</accession>
<dbReference type="RefSeq" id="XP_001023188.2">
    <property type="nucleotide sequence ID" value="XM_001023188.2"/>
</dbReference>
<dbReference type="EMBL" id="GG662512">
    <property type="protein sequence ID" value="EAS02943.2"/>
    <property type="molecule type" value="Genomic_DNA"/>
</dbReference>
<feature type="compositionally biased region" description="Basic and acidic residues" evidence="1">
    <location>
        <begin position="43"/>
        <end position="53"/>
    </location>
</feature>
<dbReference type="Proteomes" id="UP000009168">
    <property type="component" value="Unassembled WGS sequence"/>
</dbReference>